<comment type="subcellular location">
    <subcellularLocation>
        <location evidence="1">Mitochondrion</location>
    </subcellularLocation>
</comment>
<evidence type="ECO:0000256" key="6">
    <source>
        <dbReference type="ARBA" id="ARBA00022516"/>
    </source>
</evidence>
<evidence type="ECO:0000256" key="13">
    <source>
        <dbReference type="ARBA" id="ARBA00023160"/>
    </source>
</evidence>
<dbReference type="SUPFAM" id="SSF47336">
    <property type="entry name" value="ACP-like"/>
    <property type="match status" value="1"/>
</dbReference>
<sequence length="275" mass="32433">MAVTLKPKSSDLAFQSNVGLLNKNKQQHKLIIRNGHKPVLTYDYIRERILLVLRLYDKVDPEKLTLDSHFYKDLGLDSLDHVEVIMSIEDEFEMEIPDVDAEKLNTPRDILTYISIKEEIYPELEHHAEDKQVQEIKDEFSYISEKIYFVSQPHISLIRGHYAVQYHQIDPLMDKLSNVINSYNKFSLCLSNVKLFSNEEKSRYFVAICENNNDFADKINPNKRQVKENQDLIKSIYNVLIQYRSELYETSEEKIDKFTYHTSIAWFLPNFTTLV</sequence>
<keyword evidence="9" id="KW-0809">Transit peptide</keyword>
<dbReference type="PROSITE" id="PS50075">
    <property type="entry name" value="CARRIER"/>
    <property type="match status" value="1"/>
</dbReference>
<keyword evidence="7" id="KW-0597">Phosphoprotein</keyword>
<keyword evidence="17" id="KW-1185">Reference proteome</keyword>
<evidence type="ECO:0000259" key="15">
    <source>
        <dbReference type="PROSITE" id="PS50075"/>
    </source>
</evidence>
<dbReference type="EMBL" id="JAPWDV010000001">
    <property type="protein sequence ID" value="KAJ6225153.1"/>
    <property type="molecule type" value="Genomic_DNA"/>
</dbReference>
<evidence type="ECO:0000256" key="4">
    <source>
        <dbReference type="ARBA" id="ARBA00022448"/>
    </source>
</evidence>
<evidence type="ECO:0000256" key="11">
    <source>
        <dbReference type="ARBA" id="ARBA00023098"/>
    </source>
</evidence>
<proteinExistence type="inferred from homology"/>
<dbReference type="GO" id="GO:0034477">
    <property type="term" value="P:U6 snRNA 3'-end processing"/>
    <property type="evidence" value="ECO:0007669"/>
    <property type="project" value="InterPro"/>
</dbReference>
<evidence type="ECO:0000256" key="8">
    <source>
        <dbReference type="ARBA" id="ARBA00022832"/>
    </source>
</evidence>
<evidence type="ECO:0000256" key="7">
    <source>
        <dbReference type="ARBA" id="ARBA00022553"/>
    </source>
</evidence>
<dbReference type="Pfam" id="PF09749">
    <property type="entry name" value="HVSL"/>
    <property type="match status" value="1"/>
</dbReference>
<evidence type="ECO:0000313" key="16">
    <source>
        <dbReference type="EMBL" id="KAJ6225153.1"/>
    </source>
</evidence>
<keyword evidence="8" id="KW-0276">Fatty acid metabolism</keyword>
<evidence type="ECO:0000256" key="3">
    <source>
        <dbReference type="ARBA" id="ARBA00010930"/>
    </source>
</evidence>
<dbReference type="InterPro" id="IPR036736">
    <property type="entry name" value="ACP-like_sf"/>
</dbReference>
<gene>
    <name evidence="16" type="ORF">RDWZM_003698</name>
</gene>
<dbReference type="PANTHER" id="PTHR20863:SF28">
    <property type="entry name" value="ACYL CARRIER PROTEIN, MITOCHONDRIAL"/>
    <property type="match status" value="1"/>
</dbReference>
<keyword evidence="10" id="KW-0249">Electron transport</keyword>
<dbReference type="PANTHER" id="PTHR20863">
    <property type="entry name" value="ACYL CARRIER PROTEIN"/>
    <property type="match status" value="1"/>
</dbReference>
<keyword evidence="12" id="KW-0496">Mitochondrion</keyword>
<evidence type="ECO:0000256" key="12">
    <source>
        <dbReference type="ARBA" id="ARBA00023128"/>
    </source>
</evidence>
<dbReference type="Proteomes" id="UP001142055">
    <property type="component" value="Chromosome 1"/>
</dbReference>
<dbReference type="GO" id="GO:0000035">
    <property type="term" value="F:acyl binding"/>
    <property type="evidence" value="ECO:0007669"/>
    <property type="project" value="TreeGrafter"/>
</dbReference>
<evidence type="ECO:0000256" key="10">
    <source>
        <dbReference type="ARBA" id="ARBA00022982"/>
    </source>
</evidence>
<organism evidence="16 17">
    <name type="scientific">Blomia tropicalis</name>
    <name type="common">Mite</name>
    <dbReference type="NCBI Taxonomy" id="40697"/>
    <lineage>
        <taxon>Eukaryota</taxon>
        <taxon>Metazoa</taxon>
        <taxon>Ecdysozoa</taxon>
        <taxon>Arthropoda</taxon>
        <taxon>Chelicerata</taxon>
        <taxon>Arachnida</taxon>
        <taxon>Acari</taxon>
        <taxon>Acariformes</taxon>
        <taxon>Sarcoptiformes</taxon>
        <taxon>Astigmata</taxon>
        <taxon>Glycyphagoidea</taxon>
        <taxon>Echimyopodidae</taxon>
        <taxon>Blomia</taxon>
    </lineage>
</organism>
<dbReference type="AlphaFoldDB" id="A0A9Q0MFI4"/>
<dbReference type="GO" id="GO:0005739">
    <property type="term" value="C:mitochondrion"/>
    <property type="evidence" value="ECO:0007669"/>
    <property type="project" value="UniProtKB-SubCell"/>
</dbReference>
<evidence type="ECO:0000313" key="17">
    <source>
        <dbReference type="Proteomes" id="UP001142055"/>
    </source>
</evidence>
<dbReference type="HAMAP" id="MF_01217">
    <property type="entry name" value="Acyl_carrier"/>
    <property type="match status" value="1"/>
</dbReference>
<dbReference type="GO" id="GO:0000036">
    <property type="term" value="F:acyl carrier activity"/>
    <property type="evidence" value="ECO:0007669"/>
    <property type="project" value="TreeGrafter"/>
</dbReference>
<keyword evidence="4" id="KW-0813">Transport</keyword>
<protein>
    <recommendedName>
        <fullName evidence="14">Acyl carrier protein</fullName>
    </recommendedName>
</protein>
<evidence type="ECO:0000256" key="5">
    <source>
        <dbReference type="ARBA" id="ARBA00022450"/>
    </source>
</evidence>
<keyword evidence="11" id="KW-0443">Lipid metabolism</keyword>
<dbReference type="InterPro" id="IPR009081">
    <property type="entry name" value="PP-bd_ACP"/>
</dbReference>
<accession>A0A9Q0MFI4</accession>
<comment type="function">
    <text evidence="14">Carrier of the growing fatty acid chain in fatty acid biosynthesis.</text>
</comment>
<name>A0A9Q0MFI4_BLOTA</name>
<comment type="caution">
    <text evidence="16">The sequence shown here is derived from an EMBL/GenBank/DDBJ whole genome shotgun (WGS) entry which is preliminary data.</text>
</comment>
<dbReference type="Gene3D" id="1.10.1200.10">
    <property type="entry name" value="ACP-like"/>
    <property type="match status" value="1"/>
</dbReference>
<dbReference type="Gene3D" id="3.90.1140.10">
    <property type="entry name" value="Cyclic phosphodiesterase"/>
    <property type="match status" value="1"/>
</dbReference>
<evidence type="ECO:0000256" key="14">
    <source>
        <dbReference type="RuleBase" id="RU000722"/>
    </source>
</evidence>
<dbReference type="InterPro" id="IPR003231">
    <property type="entry name" value="ACP"/>
</dbReference>
<evidence type="ECO:0000256" key="9">
    <source>
        <dbReference type="ARBA" id="ARBA00022946"/>
    </source>
</evidence>
<evidence type="ECO:0000256" key="1">
    <source>
        <dbReference type="ARBA" id="ARBA00004173"/>
    </source>
</evidence>
<evidence type="ECO:0000256" key="2">
    <source>
        <dbReference type="ARBA" id="ARBA00005194"/>
    </source>
</evidence>
<feature type="domain" description="Carrier" evidence="15">
    <location>
        <begin position="43"/>
        <end position="118"/>
    </location>
</feature>
<reference evidence="16" key="1">
    <citation type="submission" date="2022-12" db="EMBL/GenBank/DDBJ databases">
        <title>Genome assemblies of Blomia tropicalis.</title>
        <authorList>
            <person name="Cui Y."/>
        </authorList>
    </citation>
    <scope>NUCLEOTIDE SEQUENCE</scope>
    <source>
        <tissue evidence="16">Adult mites</tissue>
    </source>
</reference>
<comment type="pathway">
    <text evidence="2">Lipid metabolism; fatty acid biosynthesis.</text>
</comment>
<dbReference type="GO" id="GO:0004518">
    <property type="term" value="F:nuclease activity"/>
    <property type="evidence" value="ECO:0007669"/>
    <property type="project" value="InterPro"/>
</dbReference>
<dbReference type="FunFam" id="1.10.1200.10:FF:000003">
    <property type="entry name" value="Acyl carrier protein"/>
    <property type="match status" value="1"/>
</dbReference>
<keyword evidence="13 14" id="KW-0275">Fatty acid biosynthesis</keyword>
<comment type="similarity">
    <text evidence="3">Belongs to the acyl carrier protein (ACP) family.</text>
</comment>
<keyword evidence="6 14" id="KW-0444">Lipid biosynthesis</keyword>
<dbReference type="Pfam" id="PF00550">
    <property type="entry name" value="PP-binding"/>
    <property type="match status" value="1"/>
</dbReference>
<keyword evidence="5 14" id="KW-0596">Phosphopantetheine</keyword>
<dbReference type="InterPro" id="IPR027521">
    <property type="entry name" value="Usb1"/>
</dbReference>